<gene>
    <name evidence="1" type="ORF">MPDQ_004926</name>
</gene>
<organism evidence="1 2">
    <name type="scientific">Monascus purpureus</name>
    <name type="common">Red mold</name>
    <name type="synonym">Monascus anka</name>
    <dbReference type="NCBI Taxonomy" id="5098"/>
    <lineage>
        <taxon>Eukaryota</taxon>
        <taxon>Fungi</taxon>
        <taxon>Dikarya</taxon>
        <taxon>Ascomycota</taxon>
        <taxon>Pezizomycotina</taxon>
        <taxon>Eurotiomycetes</taxon>
        <taxon>Eurotiomycetidae</taxon>
        <taxon>Eurotiales</taxon>
        <taxon>Aspergillaceae</taxon>
        <taxon>Monascus</taxon>
    </lineage>
</organism>
<dbReference type="EMBL" id="VIFY01000322">
    <property type="protein sequence ID" value="TQB67704.1"/>
    <property type="molecule type" value="Genomic_DNA"/>
</dbReference>
<reference evidence="1 2" key="1">
    <citation type="submission" date="2019-06" db="EMBL/GenBank/DDBJ databases">
        <title>Wine fermentation using esterase from Monascus purpureus.</title>
        <authorList>
            <person name="Geng C."/>
            <person name="Zhang Y."/>
        </authorList>
    </citation>
    <scope>NUCLEOTIDE SEQUENCE [LARGE SCALE GENOMIC DNA]</scope>
    <source>
        <strain evidence="1">HQ1</strain>
    </source>
</reference>
<dbReference type="STRING" id="5098.A0A507QKR8"/>
<dbReference type="PANTHER" id="PTHR31687:SF3">
    <property type="entry name" value="PROTEIN URG3"/>
    <property type="match status" value="1"/>
</dbReference>
<keyword evidence="2" id="KW-1185">Reference proteome</keyword>
<protein>
    <recommendedName>
        <fullName evidence="3">DUF1688 domain-containing protein</fullName>
    </recommendedName>
</protein>
<feature type="non-terminal residue" evidence="1">
    <location>
        <position position="161"/>
    </location>
</feature>
<dbReference type="Proteomes" id="UP000319663">
    <property type="component" value="Unassembled WGS sequence"/>
</dbReference>
<dbReference type="Pfam" id="PF07958">
    <property type="entry name" value="DUF1688"/>
    <property type="match status" value="1"/>
</dbReference>
<proteinExistence type="predicted"/>
<dbReference type="AlphaFoldDB" id="A0A507QKR8"/>
<dbReference type="InterPro" id="IPR012469">
    <property type="entry name" value="DUF1688"/>
</dbReference>
<evidence type="ECO:0008006" key="3">
    <source>
        <dbReference type="Google" id="ProtNLM"/>
    </source>
</evidence>
<comment type="caution">
    <text evidence="1">The sequence shown here is derived from an EMBL/GenBank/DDBJ whole genome shotgun (WGS) entry which is preliminary data.</text>
</comment>
<name>A0A507QKR8_MONPU</name>
<accession>A0A507QKR8</accession>
<dbReference type="PANTHER" id="PTHR31687">
    <property type="match status" value="1"/>
</dbReference>
<evidence type="ECO:0000313" key="1">
    <source>
        <dbReference type="EMBL" id="TQB67704.1"/>
    </source>
</evidence>
<evidence type="ECO:0000313" key="2">
    <source>
        <dbReference type="Proteomes" id="UP000319663"/>
    </source>
</evidence>
<sequence>MAPEIEYILSLQAVRERAHAVLSIAKTGGLKHFDFDEDKLNDAADYVIDIIKRDFGPSNYHHIPPHGRWQHFEVGNVPRIDRLLAHWDKQGYSATEKARSLVDLFFVSVLLDAGAGDVWKFHESSSDAFYSRSEGIAVASYHMFLGGDFAGSSSPRKDIVD</sequence>